<dbReference type="AlphaFoldDB" id="A0A7S7NND5"/>
<evidence type="ECO:0000256" key="4">
    <source>
        <dbReference type="ARBA" id="ARBA00022840"/>
    </source>
</evidence>
<dbReference type="EMBL" id="CP063849">
    <property type="protein sequence ID" value="QOY86324.1"/>
    <property type="molecule type" value="Genomic_DNA"/>
</dbReference>
<dbReference type="InterPro" id="IPR003439">
    <property type="entry name" value="ABC_transporter-like_ATP-bd"/>
</dbReference>
<dbReference type="PROSITE" id="PS50893">
    <property type="entry name" value="ABC_TRANSPORTER_2"/>
    <property type="match status" value="1"/>
</dbReference>
<proteinExistence type="inferred from homology"/>
<dbReference type="PANTHER" id="PTHR46743">
    <property type="entry name" value="TEICHOIC ACIDS EXPORT ATP-BINDING PROTEIN TAGH"/>
    <property type="match status" value="1"/>
</dbReference>
<dbReference type="Proteomes" id="UP000593892">
    <property type="component" value="Chromosome"/>
</dbReference>
<reference evidence="6 7" key="1">
    <citation type="submission" date="2020-10" db="EMBL/GenBank/DDBJ databases">
        <title>Complete genome sequence of Paludibaculum fermentans P105T, a facultatively anaerobic acidobacterium capable of dissimilatory Fe(III) reduction.</title>
        <authorList>
            <person name="Dedysh S.N."/>
            <person name="Beletsky A.V."/>
            <person name="Kulichevskaya I.S."/>
            <person name="Mardanov A.V."/>
            <person name="Ravin N.V."/>
        </authorList>
    </citation>
    <scope>NUCLEOTIDE SEQUENCE [LARGE SCALE GENOMIC DNA]</scope>
    <source>
        <strain evidence="6 7">P105</strain>
    </source>
</reference>
<feature type="domain" description="ABC transporter" evidence="5">
    <location>
        <begin position="24"/>
        <end position="245"/>
    </location>
</feature>
<dbReference type="KEGG" id="pfer:IRI77_26420"/>
<dbReference type="InterPro" id="IPR050683">
    <property type="entry name" value="Bact_Polysacc_Export_ATP-bd"/>
</dbReference>
<evidence type="ECO:0000313" key="6">
    <source>
        <dbReference type="EMBL" id="QOY86324.1"/>
    </source>
</evidence>
<dbReference type="InterPro" id="IPR027417">
    <property type="entry name" value="P-loop_NTPase"/>
</dbReference>
<dbReference type="CDD" id="cd03220">
    <property type="entry name" value="ABC_KpsT_Wzt"/>
    <property type="match status" value="1"/>
</dbReference>
<evidence type="ECO:0000256" key="3">
    <source>
        <dbReference type="ARBA" id="ARBA00022741"/>
    </source>
</evidence>
<evidence type="ECO:0000259" key="5">
    <source>
        <dbReference type="PROSITE" id="PS50893"/>
    </source>
</evidence>
<evidence type="ECO:0000256" key="2">
    <source>
        <dbReference type="ARBA" id="ARBA00022448"/>
    </source>
</evidence>
<dbReference type="GO" id="GO:0016020">
    <property type="term" value="C:membrane"/>
    <property type="evidence" value="ECO:0007669"/>
    <property type="project" value="InterPro"/>
</dbReference>
<name>A0A7S7NND5_PALFE</name>
<gene>
    <name evidence="6" type="ORF">IRI77_26420</name>
</gene>
<dbReference type="GO" id="GO:0005524">
    <property type="term" value="F:ATP binding"/>
    <property type="evidence" value="ECO:0007669"/>
    <property type="project" value="UniProtKB-KW"/>
</dbReference>
<sequence>MSLISIKNASKIFQHRKPRMVLRDRLRQFTSKPGKEGFYALRNVSFEVEARESIALIGANGAGKSTLLSLVCGLAQPDEGSVEVHGSIAPLLELGSGFHMDLTGHENLYLNSAMLGMTKAQVRQRYDSILEFSEIAEFIHEPLRTYSMGMSLRLAFSIAVHCDPAIVIIDEVLGVGDAAFQRKCHTRIAELRDEGKTLLCVSHSPETVLEFCDRAIWLHHGQLLMDAPAQEACAAYMRFVADPTLPLPGMPSPEN</sequence>
<evidence type="ECO:0000256" key="1">
    <source>
        <dbReference type="ARBA" id="ARBA00005417"/>
    </source>
</evidence>
<dbReference type="Gene3D" id="3.40.50.300">
    <property type="entry name" value="P-loop containing nucleotide triphosphate hydrolases"/>
    <property type="match status" value="1"/>
</dbReference>
<dbReference type="SMART" id="SM00382">
    <property type="entry name" value="AAA"/>
    <property type="match status" value="1"/>
</dbReference>
<dbReference type="PANTHER" id="PTHR46743:SF2">
    <property type="entry name" value="TEICHOIC ACIDS EXPORT ATP-BINDING PROTEIN TAGH"/>
    <property type="match status" value="1"/>
</dbReference>
<protein>
    <submittedName>
        <fullName evidence="6">ABC transporter ATP-binding protein</fullName>
    </submittedName>
</protein>
<dbReference type="GO" id="GO:0016887">
    <property type="term" value="F:ATP hydrolysis activity"/>
    <property type="evidence" value="ECO:0007669"/>
    <property type="project" value="InterPro"/>
</dbReference>
<accession>A0A7S7NND5</accession>
<keyword evidence="7" id="KW-1185">Reference proteome</keyword>
<dbReference type="InterPro" id="IPR015860">
    <property type="entry name" value="ABC_transpr_TagH-like"/>
</dbReference>
<dbReference type="Pfam" id="PF00005">
    <property type="entry name" value="ABC_tran"/>
    <property type="match status" value="1"/>
</dbReference>
<dbReference type="RefSeq" id="WP_194447993.1">
    <property type="nucleotide sequence ID" value="NZ_CP063849.1"/>
</dbReference>
<keyword evidence="3" id="KW-0547">Nucleotide-binding</keyword>
<keyword evidence="2" id="KW-0813">Transport</keyword>
<dbReference type="GO" id="GO:0140359">
    <property type="term" value="F:ABC-type transporter activity"/>
    <property type="evidence" value="ECO:0007669"/>
    <property type="project" value="InterPro"/>
</dbReference>
<dbReference type="SUPFAM" id="SSF52540">
    <property type="entry name" value="P-loop containing nucleoside triphosphate hydrolases"/>
    <property type="match status" value="1"/>
</dbReference>
<evidence type="ECO:0000313" key="7">
    <source>
        <dbReference type="Proteomes" id="UP000593892"/>
    </source>
</evidence>
<comment type="similarity">
    <text evidence="1">Belongs to the ABC transporter superfamily.</text>
</comment>
<organism evidence="6 7">
    <name type="scientific">Paludibaculum fermentans</name>
    <dbReference type="NCBI Taxonomy" id="1473598"/>
    <lineage>
        <taxon>Bacteria</taxon>
        <taxon>Pseudomonadati</taxon>
        <taxon>Acidobacteriota</taxon>
        <taxon>Terriglobia</taxon>
        <taxon>Bryobacterales</taxon>
        <taxon>Bryobacteraceae</taxon>
        <taxon>Paludibaculum</taxon>
    </lineage>
</organism>
<keyword evidence="4 6" id="KW-0067">ATP-binding</keyword>
<dbReference type="InterPro" id="IPR003593">
    <property type="entry name" value="AAA+_ATPase"/>
</dbReference>